<evidence type="ECO:0000313" key="1">
    <source>
        <dbReference type="EMBL" id="KAF5807234.1"/>
    </source>
</evidence>
<reference evidence="1" key="1">
    <citation type="journal article" date="2017" name="Nature">
        <title>The sunflower genome provides insights into oil metabolism, flowering and Asterid evolution.</title>
        <authorList>
            <person name="Badouin H."/>
            <person name="Gouzy J."/>
            <person name="Grassa C.J."/>
            <person name="Murat F."/>
            <person name="Staton S.E."/>
            <person name="Cottret L."/>
            <person name="Lelandais-Briere C."/>
            <person name="Owens G.L."/>
            <person name="Carrere S."/>
            <person name="Mayjonade B."/>
            <person name="Legrand L."/>
            <person name="Gill N."/>
            <person name="Kane N.C."/>
            <person name="Bowers J.E."/>
            <person name="Hubner S."/>
            <person name="Bellec A."/>
            <person name="Berard A."/>
            <person name="Berges H."/>
            <person name="Blanchet N."/>
            <person name="Boniface M.C."/>
            <person name="Brunel D."/>
            <person name="Catrice O."/>
            <person name="Chaidir N."/>
            <person name="Claudel C."/>
            <person name="Donnadieu C."/>
            <person name="Faraut T."/>
            <person name="Fievet G."/>
            <person name="Helmstetter N."/>
            <person name="King M."/>
            <person name="Knapp S.J."/>
            <person name="Lai Z."/>
            <person name="Le Paslier M.C."/>
            <person name="Lippi Y."/>
            <person name="Lorenzon L."/>
            <person name="Mandel J.R."/>
            <person name="Marage G."/>
            <person name="Marchand G."/>
            <person name="Marquand E."/>
            <person name="Bret-Mestries E."/>
            <person name="Morien E."/>
            <person name="Nambeesan S."/>
            <person name="Nguyen T."/>
            <person name="Pegot-Espagnet P."/>
            <person name="Pouilly N."/>
            <person name="Raftis F."/>
            <person name="Sallet E."/>
            <person name="Schiex T."/>
            <person name="Thomas J."/>
            <person name="Vandecasteele C."/>
            <person name="Vares D."/>
            <person name="Vear F."/>
            <person name="Vautrin S."/>
            <person name="Crespi M."/>
            <person name="Mangin B."/>
            <person name="Burke J.M."/>
            <person name="Salse J."/>
            <person name="Munos S."/>
            <person name="Vincourt P."/>
            <person name="Rieseberg L.H."/>
            <person name="Langlade N.B."/>
        </authorList>
    </citation>
    <scope>NUCLEOTIDE SEQUENCE</scope>
    <source>
        <tissue evidence="1">Leaves</tissue>
    </source>
</reference>
<dbReference type="Proteomes" id="UP000215914">
    <property type="component" value="Unassembled WGS sequence"/>
</dbReference>
<dbReference type="EMBL" id="MNCJ02000320">
    <property type="protein sequence ID" value="KAF5807234.1"/>
    <property type="molecule type" value="Genomic_DNA"/>
</dbReference>
<evidence type="ECO:0000313" key="2">
    <source>
        <dbReference type="Proteomes" id="UP000215914"/>
    </source>
</evidence>
<protein>
    <submittedName>
        <fullName evidence="1">Uncharacterized protein</fullName>
    </submittedName>
</protein>
<name>A0A9K3J1L5_HELAN</name>
<gene>
    <name evidence="1" type="ORF">HanXRQr2_Chr05g0231331</name>
</gene>
<organism evidence="1 2">
    <name type="scientific">Helianthus annuus</name>
    <name type="common">Common sunflower</name>
    <dbReference type="NCBI Taxonomy" id="4232"/>
    <lineage>
        <taxon>Eukaryota</taxon>
        <taxon>Viridiplantae</taxon>
        <taxon>Streptophyta</taxon>
        <taxon>Embryophyta</taxon>
        <taxon>Tracheophyta</taxon>
        <taxon>Spermatophyta</taxon>
        <taxon>Magnoliopsida</taxon>
        <taxon>eudicotyledons</taxon>
        <taxon>Gunneridae</taxon>
        <taxon>Pentapetalae</taxon>
        <taxon>asterids</taxon>
        <taxon>campanulids</taxon>
        <taxon>Asterales</taxon>
        <taxon>Asteraceae</taxon>
        <taxon>Asteroideae</taxon>
        <taxon>Heliantheae alliance</taxon>
        <taxon>Heliantheae</taxon>
        <taxon>Helianthus</taxon>
    </lineage>
</organism>
<reference evidence="1" key="2">
    <citation type="submission" date="2020-06" db="EMBL/GenBank/DDBJ databases">
        <title>Helianthus annuus Genome sequencing and assembly Release 2.</title>
        <authorList>
            <person name="Gouzy J."/>
            <person name="Langlade N."/>
            <person name="Munos S."/>
        </authorList>
    </citation>
    <scope>NUCLEOTIDE SEQUENCE</scope>
    <source>
        <tissue evidence="1">Leaves</tissue>
    </source>
</reference>
<comment type="caution">
    <text evidence="1">The sequence shown here is derived from an EMBL/GenBank/DDBJ whole genome shotgun (WGS) entry which is preliminary data.</text>
</comment>
<keyword evidence="2" id="KW-1185">Reference proteome</keyword>
<dbReference type="AlphaFoldDB" id="A0A9K3J1L5"/>
<sequence length="54" mass="6613">MECGFVVESVLWMRSYWCKLEPEGLKQLIRYVYLLLLPKFIEIMVIEDEFELRL</sequence>
<proteinExistence type="predicted"/>
<dbReference type="Gramene" id="mRNA:HanXRQr2_Chr05g0231331">
    <property type="protein sequence ID" value="mRNA:HanXRQr2_Chr05g0231331"/>
    <property type="gene ID" value="HanXRQr2_Chr05g0231331"/>
</dbReference>
<accession>A0A9K3J1L5</accession>